<keyword evidence="1" id="KW-1133">Transmembrane helix</keyword>
<dbReference type="Proteomes" id="UP000552045">
    <property type="component" value="Unassembled WGS sequence"/>
</dbReference>
<protein>
    <recommendedName>
        <fullName evidence="4">Tetratricopeptide repeat protein</fullName>
    </recommendedName>
</protein>
<dbReference type="AlphaFoldDB" id="A0A7Y9JMS0"/>
<evidence type="ECO:0008006" key="4">
    <source>
        <dbReference type="Google" id="ProtNLM"/>
    </source>
</evidence>
<evidence type="ECO:0000313" key="2">
    <source>
        <dbReference type="EMBL" id="NYD55132.1"/>
    </source>
</evidence>
<organism evidence="2 3">
    <name type="scientific">Microbacterium pseudoresistens</name>
    <dbReference type="NCBI Taxonomy" id="640634"/>
    <lineage>
        <taxon>Bacteria</taxon>
        <taxon>Bacillati</taxon>
        <taxon>Actinomycetota</taxon>
        <taxon>Actinomycetes</taxon>
        <taxon>Micrococcales</taxon>
        <taxon>Microbacteriaceae</taxon>
        <taxon>Microbacterium</taxon>
    </lineage>
</organism>
<keyword evidence="3" id="KW-1185">Reference proteome</keyword>
<name>A0A7Y9JMS0_9MICO</name>
<feature type="transmembrane region" description="Helical" evidence="1">
    <location>
        <begin position="37"/>
        <end position="55"/>
    </location>
</feature>
<evidence type="ECO:0000313" key="3">
    <source>
        <dbReference type="Proteomes" id="UP000552045"/>
    </source>
</evidence>
<sequence length="147" mass="15729">MMSRVGVAVMTAALALYLAFAVQRAFIMFATGEPVGIAFGVGLLVLPLIGAWVLVREVMFGVQSARLTRRLEDEDGVPDDDVALTPSGRVVREEAAGLVQRYADAAAAAPEDWRSRLRLGIVQRAAGQLGEARASVRAAIRLEKTAH</sequence>
<keyword evidence="1" id="KW-0812">Transmembrane</keyword>
<keyword evidence="1" id="KW-0472">Membrane</keyword>
<gene>
    <name evidence="2" type="ORF">BKA02_002187</name>
</gene>
<reference evidence="2 3" key="1">
    <citation type="submission" date="2020-07" db="EMBL/GenBank/DDBJ databases">
        <title>Sequencing the genomes of 1000 actinobacteria strains.</title>
        <authorList>
            <person name="Klenk H.-P."/>
        </authorList>
    </citation>
    <scope>NUCLEOTIDE SEQUENCE [LARGE SCALE GENOMIC DNA]</scope>
    <source>
        <strain evidence="2 3">DSM 22185</strain>
    </source>
</reference>
<evidence type="ECO:0000256" key="1">
    <source>
        <dbReference type="SAM" id="Phobius"/>
    </source>
</evidence>
<dbReference type="EMBL" id="JACCBH010000001">
    <property type="protein sequence ID" value="NYD55132.1"/>
    <property type="molecule type" value="Genomic_DNA"/>
</dbReference>
<accession>A0A7Y9JMS0</accession>
<dbReference type="Gene3D" id="1.25.40.10">
    <property type="entry name" value="Tetratricopeptide repeat domain"/>
    <property type="match status" value="1"/>
</dbReference>
<proteinExistence type="predicted"/>
<comment type="caution">
    <text evidence="2">The sequence shown here is derived from an EMBL/GenBank/DDBJ whole genome shotgun (WGS) entry which is preliminary data.</text>
</comment>
<dbReference type="InterPro" id="IPR011990">
    <property type="entry name" value="TPR-like_helical_dom_sf"/>
</dbReference>
<dbReference type="RefSeq" id="WP_246286020.1">
    <property type="nucleotide sequence ID" value="NZ_BAABLC010000002.1"/>
</dbReference>